<keyword evidence="7" id="KW-1185">Reference proteome</keyword>
<dbReference type="InterPro" id="IPR037923">
    <property type="entry name" value="HTH-like"/>
</dbReference>
<dbReference type="Pfam" id="PF12833">
    <property type="entry name" value="HTH_18"/>
    <property type="match status" value="1"/>
</dbReference>
<proteinExistence type="predicted"/>
<evidence type="ECO:0000259" key="5">
    <source>
        <dbReference type="PROSITE" id="PS01124"/>
    </source>
</evidence>
<evidence type="ECO:0000256" key="2">
    <source>
        <dbReference type="ARBA" id="ARBA00023125"/>
    </source>
</evidence>
<evidence type="ECO:0000256" key="4">
    <source>
        <dbReference type="SAM" id="MobiDB-lite"/>
    </source>
</evidence>
<dbReference type="Pfam" id="PF02311">
    <property type="entry name" value="AraC_binding"/>
    <property type="match status" value="1"/>
</dbReference>
<dbReference type="InterPro" id="IPR009057">
    <property type="entry name" value="Homeodomain-like_sf"/>
</dbReference>
<dbReference type="InterPro" id="IPR050204">
    <property type="entry name" value="AraC_XylS_family_regulators"/>
</dbReference>
<dbReference type="PANTHER" id="PTHR46796">
    <property type="entry name" value="HTH-TYPE TRANSCRIPTIONAL ACTIVATOR RHAS-RELATED"/>
    <property type="match status" value="1"/>
</dbReference>
<evidence type="ECO:0000313" key="6">
    <source>
        <dbReference type="EMBL" id="MFC3146780.1"/>
    </source>
</evidence>
<dbReference type="SMART" id="SM00342">
    <property type="entry name" value="HTH_ARAC"/>
    <property type="match status" value="1"/>
</dbReference>
<dbReference type="EMBL" id="JBHRTI010000003">
    <property type="protein sequence ID" value="MFC3146780.1"/>
    <property type="molecule type" value="Genomic_DNA"/>
</dbReference>
<keyword evidence="2" id="KW-0238">DNA-binding</keyword>
<evidence type="ECO:0000313" key="7">
    <source>
        <dbReference type="Proteomes" id="UP001595556"/>
    </source>
</evidence>
<dbReference type="Proteomes" id="UP001595556">
    <property type="component" value="Unassembled WGS sequence"/>
</dbReference>
<evidence type="ECO:0000256" key="3">
    <source>
        <dbReference type="ARBA" id="ARBA00023163"/>
    </source>
</evidence>
<sequence length="307" mass="34016">MNTSVPRTRAPASRPGEAGAPMDAMAGVPEVFDEPTDRARFKRVAHRPGIELYRAHIVHHAFRPHCHDAYGLGAIERGIERFRYRGSEHLAGPGSLVLMDDDELHTGRAETDEGWRYRMIYIERPLLNALLGLPEGASPHFRQAAVDAPTHGAQATALLDALWTATEDPLQFDGLLAEFAQRIVAPNLPPAGAEQAKATHREPVWLPRVREYIEAHLLHPLDLERLAREAGLSPFHFLRSFKAALRVTPHAYVQARRVFRAKQLLARGIQPADAATAVGLVDQAHLSKWMKVMFGVTPGAYSKSIRG</sequence>
<evidence type="ECO:0000256" key="1">
    <source>
        <dbReference type="ARBA" id="ARBA00023015"/>
    </source>
</evidence>
<gene>
    <name evidence="6" type="ORF">ACFOEN_03895</name>
</gene>
<dbReference type="PANTHER" id="PTHR46796:SF2">
    <property type="entry name" value="TRANSCRIPTIONAL REGULATORY PROTEIN"/>
    <property type="match status" value="1"/>
</dbReference>
<protein>
    <submittedName>
        <fullName evidence="6">AraC family ligand binding domain-containing protein</fullName>
    </submittedName>
</protein>
<dbReference type="SUPFAM" id="SSF46689">
    <property type="entry name" value="Homeodomain-like"/>
    <property type="match status" value="2"/>
</dbReference>
<dbReference type="RefSeq" id="WP_377301271.1">
    <property type="nucleotide sequence ID" value="NZ_CP180191.1"/>
</dbReference>
<dbReference type="PROSITE" id="PS01124">
    <property type="entry name" value="HTH_ARAC_FAMILY_2"/>
    <property type="match status" value="1"/>
</dbReference>
<feature type="domain" description="HTH araC/xylS-type" evidence="5">
    <location>
        <begin position="207"/>
        <end position="304"/>
    </location>
</feature>
<name>A0ABV7H3F4_9BURK</name>
<accession>A0ABV7H3F4</accession>
<comment type="caution">
    <text evidence="6">The sequence shown here is derived from an EMBL/GenBank/DDBJ whole genome shotgun (WGS) entry which is preliminary data.</text>
</comment>
<reference evidence="7" key="1">
    <citation type="journal article" date="2019" name="Int. J. Syst. Evol. Microbiol.">
        <title>The Global Catalogue of Microorganisms (GCM) 10K type strain sequencing project: providing services to taxonomists for standard genome sequencing and annotation.</title>
        <authorList>
            <consortium name="The Broad Institute Genomics Platform"/>
            <consortium name="The Broad Institute Genome Sequencing Center for Infectious Disease"/>
            <person name="Wu L."/>
            <person name="Ma J."/>
        </authorList>
    </citation>
    <scope>NUCLEOTIDE SEQUENCE [LARGE SCALE GENOMIC DNA]</scope>
    <source>
        <strain evidence="7">KCTC 52168</strain>
    </source>
</reference>
<dbReference type="SUPFAM" id="SSF51215">
    <property type="entry name" value="Regulatory protein AraC"/>
    <property type="match status" value="1"/>
</dbReference>
<keyword evidence="3" id="KW-0804">Transcription</keyword>
<organism evidence="6 7">
    <name type="scientific">Piscinibacterium candidicorallinum</name>
    <dbReference type="NCBI Taxonomy" id="1793872"/>
    <lineage>
        <taxon>Bacteria</taxon>
        <taxon>Pseudomonadati</taxon>
        <taxon>Pseudomonadota</taxon>
        <taxon>Betaproteobacteria</taxon>
        <taxon>Burkholderiales</taxon>
        <taxon>Piscinibacterium</taxon>
    </lineage>
</organism>
<dbReference type="Gene3D" id="1.10.10.60">
    <property type="entry name" value="Homeodomain-like"/>
    <property type="match status" value="1"/>
</dbReference>
<dbReference type="InterPro" id="IPR018060">
    <property type="entry name" value="HTH_AraC"/>
</dbReference>
<keyword evidence="1" id="KW-0805">Transcription regulation</keyword>
<dbReference type="InterPro" id="IPR003313">
    <property type="entry name" value="AraC-bd"/>
</dbReference>
<feature type="region of interest" description="Disordered" evidence="4">
    <location>
        <begin position="1"/>
        <end position="24"/>
    </location>
</feature>